<name>A0A653DZN9_9PSED</name>
<gene>
    <name evidence="2" type="ORF">PMYSY11_0382</name>
</gene>
<reference evidence="2" key="1">
    <citation type="submission" date="2019-02" db="EMBL/GenBank/DDBJ databases">
        <authorList>
            <consortium name="Genoscope - CEA"/>
            <person name="William W."/>
        </authorList>
    </citation>
    <scope>NUCLEOTIDE SEQUENCE [LARGE SCALE GENOMIC DNA]</scope>
    <source>
        <strain evidence="2">YSy11</strain>
    </source>
</reference>
<organism evidence="2">
    <name type="scientific">Pseudomonas marincola</name>
    <dbReference type="NCBI Taxonomy" id="437900"/>
    <lineage>
        <taxon>Bacteria</taxon>
        <taxon>Pseudomonadati</taxon>
        <taxon>Pseudomonadota</taxon>
        <taxon>Gammaproteobacteria</taxon>
        <taxon>Pseudomonadales</taxon>
        <taxon>Pseudomonadaceae</taxon>
        <taxon>Pseudomonas</taxon>
    </lineage>
</organism>
<sequence length="301" mass="33333">MPNAHLTDVSLRAPAKVRGLPNRAGIGLKSQHVAEIIETLPELGFFEVHAENYMVAGGPFHHFLQQIRQHYPLSIHGVGLSIGGEEPLDTAHLQRLQILLERYQPESFSEHLAWSSHGQNYFNDLLPVAYDAATLDRVCAHVDQVQSLLKRQILLENPSTYVEFADSSLTEPQFISAIIQRTGCGLLLDVNNVYVSATNHNWDAQQYIDALPLHAVREIHLAGFSEDLDSLGSRLLIDAHGSAVDDAVWALFADVLQRLGPVPTLIERDNDVPALQHLLAEADNAEQHLQHAAAARKQACR</sequence>
<dbReference type="InterPro" id="IPR007801">
    <property type="entry name" value="MbnB/TglH/ChrH"/>
</dbReference>
<dbReference type="EMBL" id="LR215729">
    <property type="protein sequence ID" value="VEV95429.1"/>
    <property type="molecule type" value="Genomic_DNA"/>
</dbReference>
<proteinExistence type="inferred from homology"/>
<accession>A0A653DZN9</accession>
<dbReference type="AlphaFoldDB" id="A0A653DZN9"/>
<dbReference type="PANTHER" id="PTHR42194:SF1">
    <property type="entry name" value="UPF0276 PROTEIN HI_1600"/>
    <property type="match status" value="1"/>
</dbReference>
<dbReference type="Pfam" id="PF05114">
    <property type="entry name" value="MbnB_TglH_ChrH"/>
    <property type="match status" value="1"/>
</dbReference>
<dbReference type="HAMAP" id="MF_00697">
    <property type="entry name" value="UPF0276"/>
    <property type="match status" value="1"/>
</dbReference>
<dbReference type="PANTHER" id="PTHR42194">
    <property type="entry name" value="UPF0276 PROTEIN HI_1600"/>
    <property type="match status" value="1"/>
</dbReference>
<dbReference type="Gene3D" id="3.20.20.150">
    <property type="entry name" value="Divalent-metal-dependent TIM barrel enzymes"/>
    <property type="match status" value="1"/>
</dbReference>
<evidence type="ECO:0000313" key="2">
    <source>
        <dbReference type="EMBL" id="VEV95429.1"/>
    </source>
</evidence>
<protein>
    <recommendedName>
        <fullName evidence="1">UPF0276 protein PMYSY11_0382</fullName>
    </recommendedName>
</protein>
<dbReference type="NCBIfam" id="NF003818">
    <property type="entry name" value="PRK05409.1"/>
    <property type="match status" value="1"/>
</dbReference>
<comment type="similarity">
    <text evidence="1">Belongs to the UPF0276 family.</text>
</comment>
<evidence type="ECO:0000256" key="1">
    <source>
        <dbReference type="HAMAP-Rule" id="MF_00697"/>
    </source>
</evidence>
<dbReference type="RefSeq" id="WP_150547413.1">
    <property type="nucleotide sequence ID" value="NZ_LR215729.2"/>
</dbReference>